<dbReference type="GeneID" id="55015639"/>
<dbReference type="RefSeq" id="YP_010772832.1">
    <property type="nucleotide sequence ID" value="NC_074656.1"/>
</dbReference>
<evidence type="ECO:0000313" key="3">
    <source>
        <dbReference type="Proteomes" id="UP000316651"/>
    </source>
</evidence>
<proteinExistence type="predicted"/>
<dbReference type="GeneID" id="80402559"/>
<dbReference type="EMBL" id="MK570053">
    <property type="protein sequence ID" value="QDI73891.1"/>
    <property type="molecule type" value="Genomic_DNA"/>
</dbReference>
<reference evidence="2 3" key="1">
    <citation type="submission" date="2019-02" db="EMBL/GenBank/DDBJ databases">
        <title>Spindle-shaped viruses infect a marine ammonia-oxidizing thaumarchaeon.</title>
        <authorList>
            <person name="Kim J.-G."/>
            <person name="Kim S.-J."/>
            <person name="Rhee S.-K."/>
        </authorList>
    </citation>
    <scope>NUCLEOTIDE SEQUENCE [LARGE SCALE GENOMIC DNA]</scope>
    <source>
        <strain evidence="1">NSV1</strain>
        <strain evidence="2">NSV3</strain>
    </source>
</reference>
<protein>
    <submittedName>
        <fullName evidence="2">Uncharacterized protein</fullName>
    </submittedName>
</protein>
<organism evidence="2">
    <name type="scientific">Nitrosopumilus spindle-shaped virus</name>
    <dbReference type="NCBI Taxonomy" id="2508184"/>
    <lineage>
        <taxon>Viruses</taxon>
        <taxon>Viruses incertae sedis</taxon>
        <taxon>Thaspiviridae</taxon>
        <taxon>Nitmarvirus</taxon>
        <taxon>Nitmarvirus maris</taxon>
        <taxon>Nitmarvirus NSV1</taxon>
    </lineage>
</organism>
<accession>A0A514K2T4</accession>
<dbReference type="EMBL" id="MK570054">
    <property type="protein sequence ID" value="QDI73940.1"/>
    <property type="molecule type" value="Genomic_DNA"/>
</dbReference>
<dbReference type="RefSeq" id="YP_009824112.1">
    <property type="nucleotide sequence ID" value="NC_048199.1"/>
</dbReference>
<evidence type="ECO:0000313" key="1">
    <source>
        <dbReference type="EMBL" id="QDI73891.1"/>
    </source>
</evidence>
<evidence type="ECO:0000313" key="2">
    <source>
        <dbReference type="EMBL" id="QDI73940.1"/>
    </source>
</evidence>
<keyword evidence="3" id="KW-1185">Reference proteome</keyword>
<dbReference type="KEGG" id="vg:80402559"/>
<sequence length="48" mass="5694">MTVTIECKKCKKILGFFNRNESYKKVSTIVDQHKLTNKKHRVIVKRTT</sequence>
<dbReference type="KEGG" id="vg:55015639"/>
<dbReference type="Proteomes" id="UP000316651">
    <property type="component" value="Segment"/>
</dbReference>
<name>A0A514K2T4_9VIRU</name>